<dbReference type="Gene3D" id="2.120.10.80">
    <property type="entry name" value="Kelch-type beta propeller"/>
    <property type="match status" value="1"/>
</dbReference>
<feature type="compositionally biased region" description="Polar residues" evidence="3">
    <location>
        <begin position="1"/>
        <end position="20"/>
    </location>
</feature>
<evidence type="ECO:0000313" key="4">
    <source>
        <dbReference type="EMBL" id="OHS93215.1"/>
    </source>
</evidence>
<dbReference type="InterPro" id="IPR015915">
    <property type="entry name" value="Kelch-typ_b-propeller"/>
</dbReference>
<accession>A0A1J4J4Z0</accession>
<organism evidence="4 5">
    <name type="scientific">Tritrichomonas foetus</name>
    <dbReference type="NCBI Taxonomy" id="1144522"/>
    <lineage>
        <taxon>Eukaryota</taxon>
        <taxon>Metamonada</taxon>
        <taxon>Parabasalia</taxon>
        <taxon>Tritrichomonadida</taxon>
        <taxon>Tritrichomonadidae</taxon>
        <taxon>Tritrichomonas</taxon>
    </lineage>
</organism>
<gene>
    <name evidence="4" type="ORF">TRFO_40500</name>
</gene>
<sequence length="392" mass="43037">MGNDQSKQSGSSSTTANAPTQYARMDGDRLDESSVRPSNKVKTIYGGTLVKMAYSGIWSIKNPVGHGPKPRSGHFTAYSQDQHTIFIGYGITQNEQVQNDVWALDTFSNSWKKLKLSGDRISPRTGASACMMGKYIVIFGGCSGSEYYSDLHTIDTETGYVQKANTHGEEPSPRSFPVIGIHNSHLYVWGGYDGYKNPKDLSIMEFASMSWRKKDTFVEGRSHAAYATNGSKIYGYGGSQTGGLIIVDMEKETVEIANVSGSAPSADALDAGMISTGKYLIYFGGKAQGDRWTLAYGMDIERLWWFVFFIDPDGITTTTADGRISNDGLLNLPQFYGFSVAYEPRNREILACLGYPQKNPAPLFVVSVGDALGVLSLREDMKRMFEKTSLSI</sequence>
<dbReference type="VEuPathDB" id="TrichDB:TRFO_40500"/>
<dbReference type="RefSeq" id="XP_068346352.1">
    <property type="nucleotide sequence ID" value="XM_068513243.1"/>
</dbReference>
<dbReference type="AlphaFoldDB" id="A0A1J4J4Z0"/>
<protein>
    <submittedName>
        <fullName evidence="4">Kelch motif family protein</fullName>
    </submittedName>
</protein>
<feature type="compositionally biased region" description="Basic and acidic residues" evidence="3">
    <location>
        <begin position="25"/>
        <end position="34"/>
    </location>
</feature>
<reference evidence="4" key="1">
    <citation type="submission" date="2016-10" db="EMBL/GenBank/DDBJ databases">
        <authorList>
            <person name="Benchimol M."/>
            <person name="Almeida L.G."/>
            <person name="Vasconcelos A.T."/>
            <person name="Perreira-Neves A."/>
            <person name="Rosa I.A."/>
            <person name="Tasca T."/>
            <person name="Bogo M.R."/>
            <person name="de Souza W."/>
        </authorList>
    </citation>
    <scope>NUCLEOTIDE SEQUENCE [LARGE SCALE GENOMIC DNA]</scope>
    <source>
        <strain evidence="4">K</strain>
    </source>
</reference>
<comment type="caution">
    <text evidence="4">The sequence shown here is derived from an EMBL/GenBank/DDBJ whole genome shotgun (WGS) entry which is preliminary data.</text>
</comment>
<dbReference type="SUPFAM" id="SSF117281">
    <property type="entry name" value="Kelch motif"/>
    <property type="match status" value="1"/>
</dbReference>
<keyword evidence="1" id="KW-0880">Kelch repeat</keyword>
<keyword evidence="5" id="KW-1185">Reference proteome</keyword>
<evidence type="ECO:0000256" key="2">
    <source>
        <dbReference type="ARBA" id="ARBA00022737"/>
    </source>
</evidence>
<dbReference type="OrthoDB" id="10251809at2759"/>
<dbReference type="PANTHER" id="PTHR46647:SF1">
    <property type="entry name" value="RAB9 EFFECTOR PROTEIN WITH KELCH MOTIFS"/>
    <property type="match status" value="1"/>
</dbReference>
<dbReference type="Proteomes" id="UP000179807">
    <property type="component" value="Unassembled WGS sequence"/>
</dbReference>
<evidence type="ECO:0000256" key="3">
    <source>
        <dbReference type="SAM" id="MobiDB-lite"/>
    </source>
</evidence>
<evidence type="ECO:0000256" key="1">
    <source>
        <dbReference type="ARBA" id="ARBA00022441"/>
    </source>
</evidence>
<dbReference type="PANTHER" id="PTHR46647">
    <property type="entry name" value="RAB9 EFFECTOR PROTEIN WITH KELCH MOTIFS"/>
    <property type="match status" value="1"/>
</dbReference>
<dbReference type="EMBL" id="MLAK01001424">
    <property type="protein sequence ID" value="OHS93215.1"/>
    <property type="molecule type" value="Genomic_DNA"/>
</dbReference>
<name>A0A1J4J4Z0_9EUKA</name>
<evidence type="ECO:0000313" key="5">
    <source>
        <dbReference type="Proteomes" id="UP000179807"/>
    </source>
</evidence>
<proteinExistence type="predicted"/>
<feature type="region of interest" description="Disordered" evidence="3">
    <location>
        <begin position="1"/>
        <end position="37"/>
    </location>
</feature>
<keyword evidence="2" id="KW-0677">Repeat</keyword>
<dbReference type="GeneID" id="94847947"/>
<dbReference type="Pfam" id="PF24681">
    <property type="entry name" value="Kelch_KLHDC2_KLHL20_DRC7"/>
    <property type="match status" value="1"/>
</dbReference>
<dbReference type="InterPro" id="IPR052124">
    <property type="entry name" value="Rab9_kelch_effector"/>
</dbReference>